<evidence type="ECO:0000256" key="2">
    <source>
        <dbReference type="ARBA" id="ARBA00022734"/>
    </source>
</evidence>
<dbReference type="FunFam" id="2.60.120.740:FF:000003">
    <property type="entry name" value="Protein eva-1 homolog C"/>
    <property type="match status" value="2"/>
</dbReference>
<dbReference type="Proteomes" id="UP000028760">
    <property type="component" value="Unassembled WGS sequence"/>
</dbReference>
<reference evidence="6" key="2">
    <citation type="submission" date="2025-08" db="UniProtKB">
        <authorList>
            <consortium name="Ensembl"/>
        </authorList>
    </citation>
    <scope>IDENTIFICATION</scope>
</reference>
<dbReference type="KEGG" id="pfor:103153479"/>
<dbReference type="RefSeq" id="XP_007574477.1">
    <property type="nucleotide sequence ID" value="XM_007574415.1"/>
</dbReference>
<dbReference type="AlphaFoldDB" id="A0A087XFH4"/>
<feature type="domain" description="SUEL-type lectin" evidence="5">
    <location>
        <begin position="138"/>
        <end position="227"/>
    </location>
</feature>
<organism evidence="6 7">
    <name type="scientific">Poecilia formosa</name>
    <name type="common">Amazon molly</name>
    <name type="synonym">Limia formosa</name>
    <dbReference type="NCBI Taxonomy" id="48698"/>
    <lineage>
        <taxon>Eukaryota</taxon>
        <taxon>Metazoa</taxon>
        <taxon>Chordata</taxon>
        <taxon>Craniata</taxon>
        <taxon>Vertebrata</taxon>
        <taxon>Euteleostomi</taxon>
        <taxon>Actinopterygii</taxon>
        <taxon>Neopterygii</taxon>
        <taxon>Teleostei</taxon>
        <taxon>Neoteleostei</taxon>
        <taxon>Acanthomorphata</taxon>
        <taxon>Ovalentaria</taxon>
        <taxon>Atherinomorphae</taxon>
        <taxon>Cyprinodontiformes</taxon>
        <taxon>Poeciliidae</taxon>
        <taxon>Poeciliinae</taxon>
        <taxon>Poecilia</taxon>
    </lineage>
</organism>
<evidence type="ECO:0000256" key="4">
    <source>
        <dbReference type="SAM" id="SignalP"/>
    </source>
</evidence>
<dbReference type="CDD" id="cd22833">
    <property type="entry name" value="Gal_Rha_Lectin_CSL1-2_RBL_SML_rpt1"/>
    <property type="match status" value="1"/>
</dbReference>
<dbReference type="PANTHER" id="PTHR46780">
    <property type="entry name" value="PROTEIN EVA-1"/>
    <property type="match status" value="1"/>
</dbReference>
<reference evidence="6" key="3">
    <citation type="submission" date="2025-09" db="UniProtKB">
        <authorList>
            <consortium name="Ensembl"/>
        </authorList>
    </citation>
    <scope>IDENTIFICATION</scope>
</reference>
<evidence type="ECO:0000313" key="7">
    <source>
        <dbReference type="Proteomes" id="UP000028760"/>
    </source>
</evidence>
<dbReference type="Gene3D" id="2.60.120.740">
    <property type="match status" value="2"/>
</dbReference>
<dbReference type="GeneID" id="103153479"/>
<keyword evidence="4" id="KW-0732">Signal</keyword>
<keyword evidence="7" id="KW-1185">Reference proteome</keyword>
<evidence type="ECO:0000256" key="3">
    <source>
        <dbReference type="ARBA" id="ARBA00022737"/>
    </source>
</evidence>
<dbReference type="PROSITE" id="PS50228">
    <property type="entry name" value="SUEL_LECTIN"/>
    <property type="match status" value="2"/>
</dbReference>
<feature type="signal peptide" evidence="4">
    <location>
        <begin position="1"/>
        <end position="24"/>
    </location>
</feature>
<proteinExistence type="predicted"/>
<dbReference type="EMBL" id="AYCK01015956">
    <property type="status" value="NOT_ANNOTATED_CDS"/>
    <property type="molecule type" value="Genomic_DNA"/>
</dbReference>
<dbReference type="InterPro" id="IPR043159">
    <property type="entry name" value="Lectin_gal-bd_sf"/>
</dbReference>
<dbReference type="InterPro" id="IPR000922">
    <property type="entry name" value="Lectin_gal-bd_dom"/>
</dbReference>
<dbReference type="EMBL" id="AYCK01015957">
    <property type="status" value="NOT_ANNOTATED_CDS"/>
    <property type="molecule type" value="Genomic_DNA"/>
</dbReference>
<feature type="chain" id="PRO_5001832820" evidence="4">
    <location>
        <begin position="25"/>
        <end position="235"/>
    </location>
</feature>
<keyword evidence="1" id="KW-0348">Hemagglutinin</keyword>
<dbReference type="CDD" id="cd22835">
    <property type="entry name" value="Gal_Rha_Lectin_SML_rpt2"/>
    <property type="match status" value="1"/>
</dbReference>
<evidence type="ECO:0000256" key="1">
    <source>
        <dbReference type="ARBA" id="ARBA00022546"/>
    </source>
</evidence>
<dbReference type="eggNOG" id="KOG4729">
    <property type="taxonomic scope" value="Eukaryota"/>
</dbReference>
<reference evidence="7" key="1">
    <citation type="submission" date="2013-10" db="EMBL/GenBank/DDBJ databases">
        <authorList>
            <person name="Schartl M."/>
            <person name="Warren W."/>
        </authorList>
    </citation>
    <scope>NUCLEOTIDE SEQUENCE [LARGE SCALE GENOMIC DNA]</scope>
    <source>
        <strain evidence="7">female</strain>
    </source>
</reference>
<evidence type="ECO:0000259" key="5">
    <source>
        <dbReference type="PROSITE" id="PS50228"/>
    </source>
</evidence>
<name>A0A087XFH4_POEFO</name>
<feature type="domain" description="SUEL-type lectin" evidence="5">
    <location>
        <begin position="48"/>
        <end position="131"/>
    </location>
</feature>
<dbReference type="Pfam" id="PF02140">
    <property type="entry name" value="SUEL_Lectin"/>
    <property type="match status" value="2"/>
</dbReference>
<dbReference type="GeneTree" id="ENSGT00940000154285"/>
<dbReference type="OrthoDB" id="1100386at2759"/>
<dbReference type="Ensembl" id="ENSPFOT00000004535.2">
    <property type="protein sequence ID" value="ENSPFOP00000004527.2"/>
    <property type="gene ID" value="ENSPFOG00000004592.2"/>
</dbReference>
<sequence length="235" mass="25480">MASGLHLTLLLCLSGALWVRRSHQAESAQNSVFSQRVITCDDSDNVQHLSCETGVISVQSVLYGREDRETCSEFRPDNQLTNTKCSQKGSLDTLKARCDGKKVCEVNAGVFRTSDPCFGIYKYVDTTYSCFPAVRTVACEQSLLNLQCDEGQVISVIGAFYGRSDPTTCSFQRPPAQVQKTDCLRPSGEVAASCNGKTSCSVKASNSVFGDPCVGTYKYLEVAHTCENPVIKPGA</sequence>
<keyword evidence="2" id="KW-0430">Lectin</keyword>
<dbReference type="OMA" id="CHFADES"/>
<accession>A0A087XFH4</accession>
<keyword evidence="3" id="KW-0677">Repeat</keyword>
<protein>
    <submittedName>
        <fullName evidence="6">L-rhamnose-binding lectin CSL2-like</fullName>
    </submittedName>
</protein>
<dbReference type="GO" id="GO:0030246">
    <property type="term" value="F:carbohydrate binding"/>
    <property type="evidence" value="ECO:0007669"/>
    <property type="project" value="UniProtKB-KW"/>
</dbReference>
<evidence type="ECO:0000313" key="6">
    <source>
        <dbReference type="Ensembl" id="ENSPFOP00000004527.2"/>
    </source>
</evidence>